<comment type="function">
    <text evidence="8 11">IGPS catalyzes the conversion of PRFAR and glutamine to IGP, AICAR and glutamate. The HisH subunit catalyzes the hydrolysis of glutamine to glutamate and ammonia as part of the synthesis of IGP and AICAR. The resulting ammonia molecule is channeled to the active site of HisF.</text>
</comment>
<dbReference type="CDD" id="cd01748">
    <property type="entry name" value="GATase1_IGP_Synthase"/>
    <property type="match status" value="1"/>
</dbReference>
<evidence type="ECO:0000256" key="4">
    <source>
        <dbReference type="ARBA" id="ARBA00022801"/>
    </source>
</evidence>
<dbReference type="GO" id="GO:0000105">
    <property type="term" value="P:L-histidine biosynthetic process"/>
    <property type="evidence" value="ECO:0007669"/>
    <property type="project" value="UniProtKB-UniRule"/>
</dbReference>
<dbReference type="GO" id="GO:0004359">
    <property type="term" value="F:glutaminase activity"/>
    <property type="evidence" value="ECO:0007669"/>
    <property type="project" value="UniProtKB-EC"/>
</dbReference>
<dbReference type="PROSITE" id="PS51273">
    <property type="entry name" value="GATASE_TYPE_1"/>
    <property type="match status" value="1"/>
</dbReference>
<dbReference type="Pfam" id="PF00117">
    <property type="entry name" value="GATase"/>
    <property type="match status" value="1"/>
</dbReference>
<comment type="catalytic activity">
    <reaction evidence="9 11">
        <text>5-[(5-phospho-1-deoxy-D-ribulos-1-ylimino)methylamino]-1-(5-phospho-beta-D-ribosyl)imidazole-4-carboxamide + L-glutamine = D-erythro-1-(imidazol-4-yl)glycerol 3-phosphate + 5-amino-1-(5-phospho-beta-D-ribosyl)imidazole-4-carboxamide + L-glutamate + H(+)</text>
        <dbReference type="Rhea" id="RHEA:24793"/>
        <dbReference type="ChEBI" id="CHEBI:15378"/>
        <dbReference type="ChEBI" id="CHEBI:29985"/>
        <dbReference type="ChEBI" id="CHEBI:58278"/>
        <dbReference type="ChEBI" id="CHEBI:58359"/>
        <dbReference type="ChEBI" id="CHEBI:58475"/>
        <dbReference type="ChEBI" id="CHEBI:58525"/>
        <dbReference type="EC" id="4.3.2.10"/>
    </reaction>
</comment>
<dbReference type="PANTHER" id="PTHR42701">
    <property type="entry name" value="IMIDAZOLE GLYCEROL PHOSPHATE SYNTHASE SUBUNIT HISH"/>
    <property type="match status" value="1"/>
</dbReference>
<evidence type="ECO:0000259" key="13">
    <source>
        <dbReference type="Pfam" id="PF00117"/>
    </source>
</evidence>
<comment type="subunit">
    <text evidence="2 11">Heterodimer of HisH and HisF.</text>
</comment>
<evidence type="ECO:0000313" key="14">
    <source>
        <dbReference type="EMBL" id="KAB1636541.1"/>
    </source>
</evidence>
<evidence type="ECO:0000256" key="9">
    <source>
        <dbReference type="ARBA" id="ARBA00047838"/>
    </source>
</evidence>
<keyword evidence="3 11" id="KW-0028">Amino-acid biosynthesis</keyword>
<dbReference type="EMBL" id="WBJX01000006">
    <property type="protein sequence ID" value="KAB1636541.1"/>
    <property type="molecule type" value="Genomic_DNA"/>
</dbReference>
<dbReference type="EC" id="3.5.1.2" evidence="11"/>
<protein>
    <recommendedName>
        <fullName evidence="11">Imidazole glycerol phosphate synthase subunit HisH</fullName>
        <ecNumber evidence="11">4.3.2.10</ecNumber>
    </recommendedName>
    <alternativeName>
        <fullName evidence="11">IGP synthase glutaminase subunit</fullName>
        <ecNumber evidence="11">3.5.1.2</ecNumber>
    </alternativeName>
    <alternativeName>
        <fullName evidence="11">IGP synthase subunit HisH</fullName>
    </alternativeName>
    <alternativeName>
        <fullName evidence="11">ImGP synthase subunit HisH</fullName>
        <shortName evidence="11">IGPS subunit HisH</shortName>
    </alternativeName>
</protein>
<evidence type="ECO:0000256" key="12">
    <source>
        <dbReference type="PIRSR" id="PIRSR000495-1"/>
    </source>
</evidence>
<dbReference type="PANTHER" id="PTHR42701:SF1">
    <property type="entry name" value="IMIDAZOLE GLYCEROL PHOSPHATE SYNTHASE SUBUNIT HISH"/>
    <property type="match status" value="1"/>
</dbReference>
<dbReference type="GO" id="GO:0005737">
    <property type="term" value="C:cytoplasm"/>
    <property type="evidence" value="ECO:0007669"/>
    <property type="project" value="UniProtKB-SubCell"/>
</dbReference>
<accession>A0A7J5AYH9</accession>
<gene>
    <name evidence="11 14" type="primary">hisH</name>
    <name evidence="14" type="ORF">F8O03_16510</name>
</gene>
<name>A0A7J5AYH9_9MICO</name>
<feature type="active site" evidence="11 12">
    <location>
        <position position="196"/>
    </location>
</feature>
<comment type="caution">
    <text evidence="14">The sequence shown here is derived from an EMBL/GenBank/DDBJ whole genome shotgun (WGS) entry which is preliminary data.</text>
</comment>
<keyword evidence="15" id="KW-1185">Reference proteome</keyword>
<dbReference type="NCBIfam" id="TIGR01855">
    <property type="entry name" value="IMP_synth_hisH"/>
    <property type="match status" value="1"/>
</dbReference>
<keyword evidence="4 11" id="KW-0378">Hydrolase</keyword>
<dbReference type="PIRSF" id="PIRSF000495">
    <property type="entry name" value="Amidotransf_hisH"/>
    <property type="match status" value="1"/>
</dbReference>
<comment type="catalytic activity">
    <reaction evidence="10 11">
        <text>L-glutamine + H2O = L-glutamate + NH4(+)</text>
        <dbReference type="Rhea" id="RHEA:15889"/>
        <dbReference type="ChEBI" id="CHEBI:15377"/>
        <dbReference type="ChEBI" id="CHEBI:28938"/>
        <dbReference type="ChEBI" id="CHEBI:29985"/>
        <dbReference type="ChEBI" id="CHEBI:58359"/>
        <dbReference type="EC" id="3.5.1.2"/>
    </reaction>
</comment>
<dbReference type="InterPro" id="IPR010139">
    <property type="entry name" value="Imidazole-glycPsynth_HisH"/>
</dbReference>
<keyword evidence="5 11" id="KW-0315">Glutamine amidotransferase</keyword>
<dbReference type="HAMAP" id="MF_00278">
    <property type="entry name" value="HisH"/>
    <property type="match status" value="1"/>
</dbReference>
<dbReference type="GO" id="GO:0000107">
    <property type="term" value="F:imidazoleglycerol-phosphate synthase activity"/>
    <property type="evidence" value="ECO:0007669"/>
    <property type="project" value="UniProtKB-UniRule"/>
</dbReference>
<feature type="active site" description="Nucleophile" evidence="11 12">
    <location>
        <position position="86"/>
    </location>
</feature>
<evidence type="ECO:0000256" key="5">
    <source>
        <dbReference type="ARBA" id="ARBA00022962"/>
    </source>
</evidence>
<evidence type="ECO:0000256" key="11">
    <source>
        <dbReference type="HAMAP-Rule" id="MF_00278"/>
    </source>
</evidence>
<dbReference type="Proteomes" id="UP000490386">
    <property type="component" value="Unassembled WGS sequence"/>
</dbReference>
<dbReference type="GO" id="GO:0016829">
    <property type="term" value="F:lyase activity"/>
    <property type="evidence" value="ECO:0007669"/>
    <property type="project" value="UniProtKB-KW"/>
</dbReference>
<keyword evidence="6 11" id="KW-0368">Histidine biosynthesis</keyword>
<keyword evidence="7 11" id="KW-0456">Lyase</keyword>
<dbReference type="AlphaFoldDB" id="A0A7J5AYH9"/>
<sequence length="217" mass="23216">MTGVARPRVVVADYGSGNVHSAVKALEAAGADVELTADRAAAYDADGYVVPGVGSFAHVMEAINRQRIGEIVGRRLAGGRPVLGICVGMQIFFDGGIEGGERAEGLGEWPGEVTELHADVLPHMGWNLVEPPTDSKLFAGIADERFYFVHSYAAHELPLEPHPKARPVLVTYAEHGERFIAAVENGPLSATQFHPEKSGEAGVRLLRNWIETLPTSA</sequence>
<evidence type="ECO:0000256" key="3">
    <source>
        <dbReference type="ARBA" id="ARBA00022605"/>
    </source>
</evidence>
<dbReference type="SUPFAM" id="SSF52317">
    <property type="entry name" value="Class I glutamine amidotransferase-like"/>
    <property type="match status" value="1"/>
</dbReference>
<dbReference type="InterPro" id="IPR029062">
    <property type="entry name" value="Class_I_gatase-like"/>
</dbReference>
<evidence type="ECO:0000256" key="8">
    <source>
        <dbReference type="ARBA" id="ARBA00025299"/>
    </source>
</evidence>
<dbReference type="OrthoDB" id="9807137at2"/>
<evidence type="ECO:0000256" key="2">
    <source>
        <dbReference type="ARBA" id="ARBA00011152"/>
    </source>
</evidence>
<proteinExistence type="inferred from homology"/>
<comment type="pathway">
    <text evidence="1 11">Amino-acid biosynthesis; L-histidine biosynthesis; L-histidine from 5-phospho-alpha-D-ribose 1-diphosphate: step 5/9.</text>
</comment>
<reference evidence="14 15" key="1">
    <citation type="submission" date="2019-09" db="EMBL/GenBank/DDBJ databases">
        <title>Phylogeny of genus Pseudoclavibacter and closely related genus.</title>
        <authorList>
            <person name="Li Y."/>
        </authorList>
    </citation>
    <scope>NUCLEOTIDE SEQUENCE [LARGE SCALE GENOMIC DNA]</scope>
    <source>
        <strain evidence="14 15">THG-MD12</strain>
    </source>
</reference>
<dbReference type="InterPro" id="IPR017926">
    <property type="entry name" value="GATASE"/>
</dbReference>
<dbReference type="UniPathway" id="UPA00031">
    <property type="reaction ID" value="UER00010"/>
</dbReference>
<evidence type="ECO:0000256" key="10">
    <source>
        <dbReference type="ARBA" id="ARBA00049534"/>
    </source>
</evidence>
<organism evidence="14 15">
    <name type="scientific">Pseudoclavibacter terrae</name>
    <dbReference type="NCBI Taxonomy" id="1530195"/>
    <lineage>
        <taxon>Bacteria</taxon>
        <taxon>Bacillati</taxon>
        <taxon>Actinomycetota</taxon>
        <taxon>Actinomycetes</taxon>
        <taxon>Micrococcales</taxon>
        <taxon>Microbacteriaceae</taxon>
        <taxon>Pseudoclavibacter</taxon>
    </lineage>
</organism>
<feature type="active site" evidence="11 12">
    <location>
        <position position="194"/>
    </location>
</feature>
<evidence type="ECO:0000256" key="7">
    <source>
        <dbReference type="ARBA" id="ARBA00023239"/>
    </source>
</evidence>
<dbReference type="Gene3D" id="3.40.50.880">
    <property type="match status" value="1"/>
</dbReference>
<evidence type="ECO:0000256" key="1">
    <source>
        <dbReference type="ARBA" id="ARBA00005091"/>
    </source>
</evidence>
<dbReference type="RefSeq" id="WP_151424822.1">
    <property type="nucleotide sequence ID" value="NZ_WBJX01000006.1"/>
</dbReference>
<feature type="domain" description="Glutamine amidotransferase" evidence="13">
    <location>
        <begin position="10"/>
        <end position="209"/>
    </location>
</feature>
<comment type="subcellular location">
    <subcellularLocation>
        <location evidence="11">Cytoplasm</location>
    </subcellularLocation>
</comment>
<evidence type="ECO:0000256" key="6">
    <source>
        <dbReference type="ARBA" id="ARBA00023102"/>
    </source>
</evidence>
<evidence type="ECO:0000313" key="15">
    <source>
        <dbReference type="Proteomes" id="UP000490386"/>
    </source>
</evidence>
<dbReference type="EC" id="4.3.2.10" evidence="11"/>
<keyword evidence="11" id="KW-0963">Cytoplasm</keyword>